<dbReference type="InterPro" id="IPR011990">
    <property type="entry name" value="TPR-like_helical_dom_sf"/>
</dbReference>
<dbReference type="Gene3D" id="1.25.40.10">
    <property type="entry name" value="Tetratricopeptide repeat domain"/>
    <property type="match status" value="2"/>
</dbReference>
<dbReference type="Proteomes" id="UP000825008">
    <property type="component" value="Chromosome"/>
</dbReference>
<dbReference type="GO" id="GO:0004016">
    <property type="term" value="F:adenylate cyclase activity"/>
    <property type="evidence" value="ECO:0007669"/>
    <property type="project" value="TreeGrafter"/>
</dbReference>
<organism evidence="4 5">
    <name type="scientific">Mycolicibacter heraklionensis</name>
    <dbReference type="NCBI Taxonomy" id="512402"/>
    <lineage>
        <taxon>Bacteria</taxon>
        <taxon>Bacillati</taxon>
        <taxon>Actinomycetota</taxon>
        <taxon>Actinomycetes</taxon>
        <taxon>Mycobacteriales</taxon>
        <taxon>Mycobacteriaceae</taxon>
        <taxon>Mycolicibacter</taxon>
    </lineage>
</organism>
<dbReference type="PANTHER" id="PTHR16305">
    <property type="entry name" value="TESTICULAR SOLUBLE ADENYLYL CYCLASE"/>
    <property type="match status" value="1"/>
</dbReference>
<dbReference type="InterPro" id="IPR041664">
    <property type="entry name" value="AAA_16"/>
</dbReference>
<protein>
    <submittedName>
        <fullName evidence="4">AAA family ATPase</fullName>
    </submittedName>
</protein>
<dbReference type="RefSeq" id="WP_220694991.1">
    <property type="nucleotide sequence ID" value="NZ_CP080997.1"/>
</dbReference>
<dbReference type="InterPro" id="IPR036388">
    <property type="entry name" value="WH-like_DNA-bd_sf"/>
</dbReference>
<dbReference type="SUPFAM" id="SSF52540">
    <property type="entry name" value="P-loop containing nucleoside triphosphate hydrolases"/>
    <property type="match status" value="1"/>
</dbReference>
<dbReference type="GO" id="GO:0006355">
    <property type="term" value="P:regulation of DNA-templated transcription"/>
    <property type="evidence" value="ECO:0007669"/>
    <property type="project" value="InterPro"/>
</dbReference>
<name>A0A9X7ZHC5_9MYCO</name>
<dbReference type="InterPro" id="IPR000792">
    <property type="entry name" value="Tscrpt_reg_LuxR_C"/>
</dbReference>
<dbReference type="GO" id="GO:0005737">
    <property type="term" value="C:cytoplasm"/>
    <property type="evidence" value="ECO:0007669"/>
    <property type="project" value="TreeGrafter"/>
</dbReference>
<keyword evidence="1" id="KW-0547">Nucleotide-binding</keyword>
<reference evidence="4" key="1">
    <citation type="submission" date="2021-08" db="EMBL/GenBank/DDBJ databases">
        <title>Whole genome sequencing of non-tuberculosis mycobacteria type-strains.</title>
        <authorList>
            <person name="Igarashi Y."/>
            <person name="Osugi A."/>
            <person name="Mitarai S."/>
        </authorList>
    </citation>
    <scope>NUCLEOTIDE SEQUENCE</scope>
    <source>
        <strain evidence="4">JCM 30995</strain>
    </source>
</reference>
<dbReference type="CDD" id="cd06170">
    <property type="entry name" value="LuxR_C_like"/>
    <property type="match status" value="1"/>
</dbReference>
<dbReference type="Gene3D" id="3.40.50.300">
    <property type="entry name" value="P-loop containing nucleotide triphosphate hydrolases"/>
    <property type="match status" value="1"/>
</dbReference>
<dbReference type="AlphaFoldDB" id="A0A9X7ZHC5"/>
<evidence type="ECO:0000256" key="1">
    <source>
        <dbReference type="ARBA" id="ARBA00022741"/>
    </source>
</evidence>
<dbReference type="KEGG" id="mher:K3U94_21755"/>
<sequence length="926" mass="99929">MSSLVGRSREVRAIAELLNDAADASTGLIIEGEPGIGKTTLWLEGLQRARQHGARVLAARASAAESVLAYAALADLLSEVDRDLWADLPSPQRHGLAAAILNEDEIVSPAVKQRAVGAAFLAVLNKLADESPVMVAIDDLQWLDPASAAAVAFAARRLSGRVAWLCTTRSGTSSAPAGLLELSRPDSVRRISLPPLMVGELQDVLTSHLGSPIPRPRMLRIHQISGGNPFYALELAREIDQNDPTAYLRLPASLGELTSSRISRIQGDVDDALLAIASSADPTIRVVSQVIDVAPQHLLEMLDTAEMQQIITIEGNRIRFTHPLLAHAVHMGATPPVRRRMHRRLAEVITQPELHARHLALADPVGEPETLSALDDAAEIARGRGAPAAAAELLELAIGFGGTTEERRIRLAQCLFDAGDSHRAGEALKAAIADLTPGPRRAEALQQLAMVRLYDDSFLDAWELCRQAVADCTDDSELRVIVMTTLAFTQLNIGQPDAALATAEQAAVLAERIGLPEALSRASGMREMMRFFNGEGAAATDLRRVAELEDLDTSVPVALRPSVQSALLRGWTGDLVGARESLEVIGSRCEANGGEGEMDFIAFQSVMFDVWLGNLPRAADTANEATRRARQFGGHAAQFIASSLQSVVASYQGRVEDARRHIDLALAAGRASGYVTMLSTPITAHGFLELSLGDHAEALAAVEPLLPMVHLAPRFTEIVACGFVPDAAEALIHLDRLDEAERLTEILEGNGTRLNRAWMLAVGARCRALMSAARGDVATAVTYANTALAHHDRIEMPFERARTLLVLGRLERRLRHWQTAAAVLAESLQTFEKVGTPLWASQVRAELDRGTAGRTRSPGLTPTERRIAELAATGMNNHDIATMLFITRKTVEVNLSRIYRKLGIHSRIELYRVMAQAGVLSEDPAS</sequence>
<dbReference type="SMART" id="SM00421">
    <property type="entry name" value="HTH_LUXR"/>
    <property type="match status" value="1"/>
</dbReference>
<dbReference type="SUPFAM" id="SSF48452">
    <property type="entry name" value="TPR-like"/>
    <property type="match status" value="2"/>
</dbReference>
<dbReference type="GO" id="GO:0005524">
    <property type="term" value="F:ATP binding"/>
    <property type="evidence" value="ECO:0007669"/>
    <property type="project" value="UniProtKB-KW"/>
</dbReference>
<gene>
    <name evidence="4" type="ORF">K3U94_21755</name>
</gene>
<dbReference type="PROSITE" id="PS00622">
    <property type="entry name" value="HTH_LUXR_1"/>
    <property type="match status" value="1"/>
</dbReference>
<dbReference type="PRINTS" id="PR00038">
    <property type="entry name" value="HTHLUXR"/>
</dbReference>
<dbReference type="Pfam" id="PF00196">
    <property type="entry name" value="GerE"/>
    <property type="match status" value="1"/>
</dbReference>
<dbReference type="InterPro" id="IPR016032">
    <property type="entry name" value="Sig_transdc_resp-reg_C-effctor"/>
</dbReference>
<feature type="domain" description="HTH luxR-type" evidence="3">
    <location>
        <begin position="853"/>
        <end position="918"/>
    </location>
</feature>
<keyword evidence="2" id="KW-0067">ATP-binding</keyword>
<dbReference type="EMBL" id="CP080997">
    <property type="protein sequence ID" value="QZA07518.1"/>
    <property type="molecule type" value="Genomic_DNA"/>
</dbReference>
<accession>A0A9X7ZHC5</accession>
<dbReference type="SUPFAM" id="SSF46894">
    <property type="entry name" value="C-terminal effector domain of the bipartite response regulators"/>
    <property type="match status" value="1"/>
</dbReference>
<dbReference type="InterPro" id="IPR027417">
    <property type="entry name" value="P-loop_NTPase"/>
</dbReference>
<proteinExistence type="predicted"/>
<dbReference type="PANTHER" id="PTHR16305:SF35">
    <property type="entry name" value="TRANSCRIPTIONAL ACTIVATOR DOMAIN"/>
    <property type="match status" value="1"/>
</dbReference>
<dbReference type="Pfam" id="PF13191">
    <property type="entry name" value="AAA_16"/>
    <property type="match status" value="1"/>
</dbReference>
<evidence type="ECO:0000313" key="4">
    <source>
        <dbReference type="EMBL" id="QZA07518.1"/>
    </source>
</evidence>
<dbReference type="Gene3D" id="1.10.10.10">
    <property type="entry name" value="Winged helix-like DNA-binding domain superfamily/Winged helix DNA-binding domain"/>
    <property type="match status" value="1"/>
</dbReference>
<evidence type="ECO:0000259" key="3">
    <source>
        <dbReference type="PROSITE" id="PS50043"/>
    </source>
</evidence>
<dbReference type="PROSITE" id="PS50043">
    <property type="entry name" value="HTH_LUXR_2"/>
    <property type="match status" value="1"/>
</dbReference>
<evidence type="ECO:0000256" key="2">
    <source>
        <dbReference type="ARBA" id="ARBA00022840"/>
    </source>
</evidence>
<dbReference type="GO" id="GO:0003677">
    <property type="term" value="F:DNA binding"/>
    <property type="evidence" value="ECO:0007669"/>
    <property type="project" value="InterPro"/>
</dbReference>
<evidence type="ECO:0000313" key="5">
    <source>
        <dbReference type="Proteomes" id="UP000825008"/>
    </source>
</evidence>